<comment type="caution">
    <text evidence="2">The sequence shown here is derived from an EMBL/GenBank/DDBJ whole genome shotgun (WGS) entry which is preliminary data.</text>
</comment>
<dbReference type="EMBL" id="CM026421">
    <property type="protein sequence ID" value="KAG0592473.1"/>
    <property type="molecule type" value="Genomic_DNA"/>
</dbReference>
<keyword evidence="3" id="KW-1185">Reference proteome</keyword>
<name>A0A8T0JBU8_CERPU</name>
<organism evidence="2 3">
    <name type="scientific">Ceratodon purpureus</name>
    <name type="common">Fire moss</name>
    <name type="synonym">Dicranum purpureum</name>
    <dbReference type="NCBI Taxonomy" id="3225"/>
    <lineage>
        <taxon>Eukaryota</taxon>
        <taxon>Viridiplantae</taxon>
        <taxon>Streptophyta</taxon>
        <taxon>Embryophyta</taxon>
        <taxon>Bryophyta</taxon>
        <taxon>Bryophytina</taxon>
        <taxon>Bryopsida</taxon>
        <taxon>Dicranidae</taxon>
        <taxon>Pseudoditrichales</taxon>
        <taxon>Ditrichaceae</taxon>
        <taxon>Ceratodon</taxon>
    </lineage>
</organism>
<keyword evidence="1" id="KW-0732">Signal</keyword>
<proteinExistence type="predicted"/>
<reference evidence="2" key="1">
    <citation type="submission" date="2020-06" db="EMBL/GenBank/DDBJ databases">
        <title>WGS assembly of Ceratodon purpureus strain R40.</title>
        <authorList>
            <person name="Carey S.B."/>
            <person name="Jenkins J."/>
            <person name="Shu S."/>
            <person name="Lovell J.T."/>
            <person name="Sreedasyam A."/>
            <person name="Maumus F."/>
            <person name="Tiley G.P."/>
            <person name="Fernandez-Pozo N."/>
            <person name="Barry K."/>
            <person name="Chen C."/>
            <person name="Wang M."/>
            <person name="Lipzen A."/>
            <person name="Daum C."/>
            <person name="Saski C.A."/>
            <person name="Payton A.C."/>
            <person name="Mcbreen J.C."/>
            <person name="Conrad R.E."/>
            <person name="Kollar L.M."/>
            <person name="Olsson S."/>
            <person name="Huttunen S."/>
            <person name="Landis J.B."/>
            <person name="Wickett N.J."/>
            <person name="Johnson M.G."/>
            <person name="Rensing S.A."/>
            <person name="Grimwood J."/>
            <person name="Schmutz J."/>
            <person name="Mcdaniel S.F."/>
        </authorList>
    </citation>
    <scope>NUCLEOTIDE SEQUENCE</scope>
    <source>
        <strain evidence="2">R40</strain>
    </source>
</reference>
<evidence type="ECO:0000256" key="1">
    <source>
        <dbReference type="SAM" id="SignalP"/>
    </source>
</evidence>
<protein>
    <submittedName>
        <fullName evidence="2">Uncharacterized protein</fullName>
    </submittedName>
</protein>
<dbReference type="AlphaFoldDB" id="A0A8T0JBU8"/>
<gene>
    <name evidence="2" type="ORF">KC19_1G254800</name>
</gene>
<feature type="signal peptide" evidence="1">
    <location>
        <begin position="1"/>
        <end position="23"/>
    </location>
</feature>
<sequence>MKSFLSSCCCSILLLYHFEALCGFPYHYVDYVWKCKDYMSDPFPESVALVRNCCFKNVSHFV</sequence>
<accession>A0A8T0JBU8</accession>
<evidence type="ECO:0000313" key="3">
    <source>
        <dbReference type="Proteomes" id="UP000822688"/>
    </source>
</evidence>
<dbReference type="Proteomes" id="UP000822688">
    <property type="component" value="Chromosome 1"/>
</dbReference>
<evidence type="ECO:0000313" key="2">
    <source>
        <dbReference type="EMBL" id="KAG0592473.1"/>
    </source>
</evidence>
<feature type="chain" id="PRO_5035815736" evidence="1">
    <location>
        <begin position="24"/>
        <end position="62"/>
    </location>
</feature>